<comment type="similarity">
    <text evidence="4">Belongs to the snurportin family.</text>
</comment>
<evidence type="ECO:0000256" key="7">
    <source>
        <dbReference type="ARBA" id="ARBA00022490"/>
    </source>
</evidence>
<keyword evidence="8" id="KW-0694">RNA-binding</keyword>
<dbReference type="InterPro" id="IPR024721">
    <property type="entry name" value="Snurportin-1_N"/>
</dbReference>
<gene>
    <name evidence="13" type="ORF">DMC30DRAFT_391644</name>
</gene>
<evidence type="ECO:0000259" key="11">
    <source>
        <dbReference type="Pfam" id="PF11538"/>
    </source>
</evidence>
<keyword evidence="6" id="KW-0813">Transport</keyword>
<dbReference type="GO" id="GO:0005634">
    <property type="term" value="C:nucleus"/>
    <property type="evidence" value="ECO:0007669"/>
    <property type="project" value="UniProtKB-SubCell"/>
</dbReference>
<feature type="region of interest" description="Disordered" evidence="10">
    <location>
        <begin position="72"/>
        <end position="100"/>
    </location>
</feature>
<reference evidence="13 14" key="1">
    <citation type="submission" date="2019-03" db="EMBL/GenBank/DDBJ databases">
        <title>Rhodosporidium diobovatum UCD-FST 08-225 genome sequencing, assembly, and annotation.</title>
        <authorList>
            <person name="Fakankun I.U."/>
            <person name="Fristensky B."/>
            <person name="Levin D.B."/>
        </authorList>
    </citation>
    <scope>NUCLEOTIDE SEQUENCE [LARGE SCALE GENOMIC DNA]</scope>
    <source>
        <strain evidence="13 14">UCD-FST 08-225</strain>
    </source>
</reference>
<proteinExistence type="inferred from homology"/>
<dbReference type="GO" id="GO:0061015">
    <property type="term" value="P:snRNA import into nucleus"/>
    <property type="evidence" value="ECO:0007669"/>
    <property type="project" value="InterPro"/>
</dbReference>
<dbReference type="GO" id="GO:0005737">
    <property type="term" value="C:cytoplasm"/>
    <property type="evidence" value="ECO:0007669"/>
    <property type="project" value="UniProtKB-SubCell"/>
</dbReference>
<comment type="function">
    <text evidence="1">Functions as an U snRNP-specific nuclear import adapter. Involved in the trimethylguanosine (m3G)-cap-dependent nuclear import of U snRNPs. Binds specifically to the terminal m3G-cap U snRNAs.</text>
</comment>
<sequence length="401" mass="43403">MLDQSDALATSPGLDLARRRRDDFLSPPPASRDSQHKRRQRALDAQKQRRVHAIEAARSSFRELDCMEDLSLAGSSDSSDTEHGEALPLPPSSTADGLASPLPVIGETKRRAFKPKFKAWAKNLLSYAETLDLRHGLPEGLESEWRTVVVPKGKRCLCATSGSQAGINTLLYSRVAGRTLGRFRTSLPPDCLLDTVWDAELGVLWVIDLCKWRSTYFVEAPADLRAFFLSSKLSELDTQPYFPPSSPFATQSQTGTTKTLLVLPVPSLASPLLPSTLLPLLEPLAAAPHPAAQDLPVAVLAPYATPAGQLALAPAQTSVPLRPTGLLLYLASAHYESGSTPLVSWVPCGAEVERGDEDKEGVPRMLQLVREWEARGGPAALHEGSQGGLVYGEGWQTGMMQ</sequence>
<protein>
    <recommendedName>
        <fullName evidence="5">Snurportin-1</fullName>
    </recommendedName>
</protein>
<dbReference type="AlphaFoldDB" id="A0A5C5G2Q9"/>
<dbReference type="PANTHER" id="PTHR13403">
    <property type="entry name" value="SNURPORTIN1 RNUT1 PROTEIN RNA, U TRANSPORTER 1"/>
    <property type="match status" value="1"/>
</dbReference>
<comment type="subcellular location">
    <subcellularLocation>
        <location evidence="3">Cytoplasm</location>
    </subcellularLocation>
    <subcellularLocation>
        <location evidence="2">Nucleus</location>
    </subcellularLocation>
</comment>
<evidence type="ECO:0000313" key="14">
    <source>
        <dbReference type="Proteomes" id="UP000311382"/>
    </source>
</evidence>
<dbReference type="Proteomes" id="UP000311382">
    <property type="component" value="Unassembled WGS sequence"/>
</dbReference>
<evidence type="ECO:0000256" key="6">
    <source>
        <dbReference type="ARBA" id="ARBA00022448"/>
    </source>
</evidence>
<dbReference type="STRING" id="5288.A0A5C5G2Q9"/>
<feature type="compositionally biased region" description="Basic and acidic residues" evidence="10">
    <location>
        <begin position="41"/>
        <end position="50"/>
    </location>
</feature>
<dbReference type="GO" id="GO:0003723">
    <property type="term" value="F:RNA binding"/>
    <property type="evidence" value="ECO:0007669"/>
    <property type="project" value="UniProtKB-KW"/>
</dbReference>
<dbReference type="InterPro" id="IPR047857">
    <property type="entry name" value="Snurportin1_C"/>
</dbReference>
<evidence type="ECO:0000256" key="5">
    <source>
        <dbReference type="ARBA" id="ARBA00016034"/>
    </source>
</evidence>
<evidence type="ECO:0000256" key="3">
    <source>
        <dbReference type="ARBA" id="ARBA00004496"/>
    </source>
</evidence>
<dbReference type="Pfam" id="PF21974">
    <property type="entry name" value="SPN1_m3Gcap_bd"/>
    <property type="match status" value="1"/>
</dbReference>
<feature type="region of interest" description="Disordered" evidence="10">
    <location>
        <begin position="1"/>
        <end position="50"/>
    </location>
</feature>
<organism evidence="13 14">
    <name type="scientific">Rhodotorula diobovata</name>
    <dbReference type="NCBI Taxonomy" id="5288"/>
    <lineage>
        <taxon>Eukaryota</taxon>
        <taxon>Fungi</taxon>
        <taxon>Dikarya</taxon>
        <taxon>Basidiomycota</taxon>
        <taxon>Pucciniomycotina</taxon>
        <taxon>Microbotryomycetes</taxon>
        <taxon>Sporidiobolales</taxon>
        <taxon>Sporidiobolaceae</taxon>
        <taxon>Rhodotorula</taxon>
    </lineage>
</organism>
<evidence type="ECO:0000256" key="1">
    <source>
        <dbReference type="ARBA" id="ARBA00003975"/>
    </source>
</evidence>
<feature type="domain" description="Snurportin-1 N-terminal" evidence="11">
    <location>
        <begin position="31"/>
        <end position="58"/>
    </location>
</feature>
<keyword evidence="9" id="KW-0539">Nucleus</keyword>
<feature type="domain" description="Snurportin-1 m3G cap-binding" evidence="12">
    <location>
        <begin position="137"/>
        <end position="237"/>
    </location>
</feature>
<dbReference type="Pfam" id="PF11538">
    <property type="entry name" value="Snurportin1"/>
    <property type="match status" value="1"/>
</dbReference>
<evidence type="ECO:0000256" key="2">
    <source>
        <dbReference type="ARBA" id="ARBA00004123"/>
    </source>
</evidence>
<evidence type="ECO:0000256" key="4">
    <source>
        <dbReference type="ARBA" id="ARBA00007540"/>
    </source>
</evidence>
<evidence type="ECO:0000259" key="12">
    <source>
        <dbReference type="Pfam" id="PF21974"/>
    </source>
</evidence>
<dbReference type="EMBL" id="SOZI01000022">
    <property type="protein sequence ID" value="TNY22624.1"/>
    <property type="molecule type" value="Genomic_DNA"/>
</dbReference>
<evidence type="ECO:0000256" key="8">
    <source>
        <dbReference type="ARBA" id="ARBA00022884"/>
    </source>
</evidence>
<keyword evidence="7" id="KW-0963">Cytoplasm</keyword>
<evidence type="ECO:0000256" key="10">
    <source>
        <dbReference type="SAM" id="MobiDB-lite"/>
    </source>
</evidence>
<dbReference type="OrthoDB" id="10003593at2759"/>
<keyword evidence="14" id="KW-1185">Reference proteome</keyword>
<accession>A0A5C5G2Q9</accession>
<dbReference type="InterPro" id="IPR017336">
    <property type="entry name" value="Snurportin-1"/>
</dbReference>
<dbReference type="Gene3D" id="3.30.470.30">
    <property type="entry name" value="DNA ligase/mRNA capping enzyme"/>
    <property type="match status" value="1"/>
</dbReference>
<evidence type="ECO:0000313" key="13">
    <source>
        <dbReference type="EMBL" id="TNY22624.1"/>
    </source>
</evidence>
<name>A0A5C5G2Q9_9BASI</name>
<evidence type="ECO:0000256" key="9">
    <source>
        <dbReference type="ARBA" id="ARBA00023242"/>
    </source>
</evidence>
<comment type="caution">
    <text evidence="13">The sequence shown here is derived from an EMBL/GenBank/DDBJ whole genome shotgun (WGS) entry which is preliminary data.</text>
</comment>
<dbReference type="PANTHER" id="PTHR13403:SF6">
    <property type="entry name" value="SNURPORTIN-1"/>
    <property type="match status" value="1"/>
</dbReference>